<dbReference type="EMBL" id="JTDY01001021">
    <property type="protein sequence ID" value="KOB75111.1"/>
    <property type="molecule type" value="Genomic_DNA"/>
</dbReference>
<name>A0A0L7LIS8_OPEBR</name>
<protein>
    <submittedName>
        <fullName evidence="2">Uncharacterized protein</fullName>
    </submittedName>
</protein>
<gene>
    <name evidence="2" type="ORF">OBRU01_08056</name>
</gene>
<feature type="compositionally biased region" description="Basic and acidic residues" evidence="1">
    <location>
        <begin position="1"/>
        <end position="13"/>
    </location>
</feature>
<proteinExistence type="predicted"/>
<dbReference type="AlphaFoldDB" id="A0A0L7LIS8"/>
<dbReference type="Proteomes" id="UP000037510">
    <property type="component" value="Unassembled WGS sequence"/>
</dbReference>
<sequence>MALEGVKSDKSEENYGIVPDGKANGIDNKSKQVYVMCENGISLEMMTLMNRDLTYFRMLRLWESHNPHAYSS</sequence>
<evidence type="ECO:0000256" key="1">
    <source>
        <dbReference type="SAM" id="MobiDB-lite"/>
    </source>
</evidence>
<evidence type="ECO:0000313" key="2">
    <source>
        <dbReference type="EMBL" id="KOB75111.1"/>
    </source>
</evidence>
<keyword evidence="3" id="KW-1185">Reference proteome</keyword>
<evidence type="ECO:0000313" key="3">
    <source>
        <dbReference type="Proteomes" id="UP000037510"/>
    </source>
</evidence>
<reference evidence="2 3" key="1">
    <citation type="journal article" date="2015" name="Genome Biol. Evol.">
        <title>The genome of winter moth (Operophtera brumata) provides a genomic perspective on sexual dimorphism and phenology.</title>
        <authorList>
            <person name="Derks M.F."/>
            <person name="Smit S."/>
            <person name="Salis L."/>
            <person name="Schijlen E."/>
            <person name="Bossers A."/>
            <person name="Mateman C."/>
            <person name="Pijl A.S."/>
            <person name="de Ridder D."/>
            <person name="Groenen M.A."/>
            <person name="Visser M.E."/>
            <person name="Megens H.J."/>
        </authorList>
    </citation>
    <scope>NUCLEOTIDE SEQUENCE [LARGE SCALE GENOMIC DNA]</scope>
    <source>
        <strain evidence="2">WM2013NL</strain>
        <tissue evidence="2">Head and thorax</tissue>
    </source>
</reference>
<feature type="region of interest" description="Disordered" evidence="1">
    <location>
        <begin position="1"/>
        <end position="24"/>
    </location>
</feature>
<organism evidence="2 3">
    <name type="scientific">Operophtera brumata</name>
    <name type="common">Winter moth</name>
    <name type="synonym">Phalaena brumata</name>
    <dbReference type="NCBI Taxonomy" id="104452"/>
    <lineage>
        <taxon>Eukaryota</taxon>
        <taxon>Metazoa</taxon>
        <taxon>Ecdysozoa</taxon>
        <taxon>Arthropoda</taxon>
        <taxon>Hexapoda</taxon>
        <taxon>Insecta</taxon>
        <taxon>Pterygota</taxon>
        <taxon>Neoptera</taxon>
        <taxon>Endopterygota</taxon>
        <taxon>Lepidoptera</taxon>
        <taxon>Glossata</taxon>
        <taxon>Ditrysia</taxon>
        <taxon>Geometroidea</taxon>
        <taxon>Geometridae</taxon>
        <taxon>Larentiinae</taxon>
        <taxon>Operophtera</taxon>
    </lineage>
</organism>
<accession>A0A0L7LIS8</accession>
<comment type="caution">
    <text evidence="2">The sequence shown here is derived from an EMBL/GenBank/DDBJ whole genome shotgun (WGS) entry which is preliminary data.</text>
</comment>